<dbReference type="PANTHER" id="PTHR43792">
    <property type="entry name" value="GNAT FAMILY, PUTATIVE (AFU_ORTHOLOGUE AFUA_3G00765)-RELATED-RELATED"/>
    <property type="match status" value="1"/>
</dbReference>
<dbReference type="PROSITE" id="PS51186">
    <property type="entry name" value="GNAT"/>
    <property type="match status" value="1"/>
</dbReference>
<feature type="domain" description="N-acetyltransferase" evidence="1">
    <location>
        <begin position="25"/>
        <end position="192"/>
    </location>
</feature>
<dbReference type="AlphaFoldDB" id="A0A6J7HK26"/>
<dbReference type="SUPFAM" id="SSF55729">
    <property type="entry name" value="Acyl-CoA N-acyltransferases (Nat)"/>
    <property type="match status" value="1"/>
</dbReference>
<dbReference type="EMBL" id="CAFBMW010000003">
    <property type="protein sequence ID" value="CAB4920244.1"/>
    <property type="molecule type" value="Genomic_DNA"/>
</dbReference>
<dbReference type="InterPro" id="IPR051531">
    <property type="entry name" value="N-acetyltransferase"/>
</dbReference>
<accession>A0A6J7HK26</accession>
<gene>
    <name evidence="2" type="ORF">UFOPK3662_00572</name>
</gene>
<dbReference type="Gene3D" id="3.40.630.30">
    <property type="match status" value="1"/>
</dbReference>
<dbReference type="InterPro" id="IPR016181">
    <property type="entry name" value="Acyl_CoA_acyltransferase"/>
</dbReference>
<organism evidence="2">
    <name type="scientific">freshwater metagenome</name>
    <dbReference type="NCBI Taxonomy" id="449393"/>
    <lineage>
        <taxon>unclassified sequences</taxon>
        <taxon>metagenomes</taxon>
        <taxon>ecological metagenomes</taxon>
    </lineage>
</organism>
<protein>
    <submittedName>
        <fullName evidence="2">Unannotated protein</fullName>
    </submittedName>
</protein>
<dbReference type="GO" id="GO:0016747">
    <property type="term" value="F:acyltransferase activity, transferring groups other than amino-acyl groups"/>
    <property type="evidence" value="ECO:0007669"/>
    <property type="project" value="InterPro"/>
</dbReference>
<evidence type="ECO:0000259" key="1">
    <source>
        <dbReference type="PROSITE" id="PS51186"/>
    </source>
</evidence>
<proteinExistence type="predicted"/>
<name>A0A6J7HK26_9ZZZZ</name>
<dbReference type="Pfam" id="PF13302">
    <property type="entry name" value="Acetyltransf_3"/>
    <property type="match status" value="1"/>
</dbReference>
<evidence type="ECO:0000313" key="2">
    <source>
        <dbReference type="EMBL" id="CAB4920244.1"/>
    </source>
</evidence>
<dbReference type="InterPro" id="IPR000182">
    <property type="entry name" value="GNAT_dom"/>
</dbReference>
<reference evidence="2" key="1">
    <citation type="submission" date="2020-05" db="EMBL/GenBank/DDBJ databases">
        <authorList>
            <person name="Chiriac C."/>
            <person name="Salcher M."/>
            <person name="Ghai R."/>
            <person name="Kavagutti S V."/>
        </authorList>
    </citation>
    <scope>NUCLEOTIDE SEQUENCE</scope>
</reference>
<sequence>MRRTVVVCEGPAVPSSPWPARADDLLLRDPVEADVEALLAFRNDPVVNHFMVRTHVDPDDLRRELLAVPDSPTDHSCVVERDGEVVAIGFLDVVDGPGQPGVPDGTDGLIGYIVDPRFAGQGIATATARALLAAAFGDLGLRRVTAAANADNHASVAVLEKAGMRRERLSRQSLWHHELGWLDEVGYALLAEEWAARAG</sequence>